<comment type="caution">
    <text evidence="2">The sequence shown here is derived from an EMBL/GenBank/DDBJ whole genome shotgun (WGS) entry which is preliminary data.</text>
</comment>
<dbReference type="GO" id="GO:0016757">
    <property type="term" value="F:glycosyltransferase activity"/>
    <property type="evidence" value="ECO:0007669"/>
    <property type="project" value="UniProtKB-ARBA"/>
</dbReference>
<dbReference type="Pfam" id="PF13692">
    <property type="entry name" value="Glyco_trans_1_4"/>
    <property type="match status" value="1"/>
</dbReference>
<dbReference type="AlphaFoldDB" id="A0A855IPX9"/>
<dbReference type="EMBL" id="MCZJ01000014">
    <property type="protein sequence ID" value="PMM58019.1"/>
    <property type="molecule type" value="Genomic_DNA"/>
</dbReference>
<protein>
    <submittedName>
        <fullName evidence="2">Glycosyl transferase</fullName>
    </submittedName>
</protein>
<feature type="domain" description="Glycosyltransferase subfamily 4-like N-terminal" evidence="1">
    <location>
        <begin position="24"/>
        <end position="158"/>
    </location>
</feature>
<dbReference type="PANTHER" id="PTHR12526">
    <property type="entry name" value="GLYCOSYLTRANSFERASE"/>
    <property type="match status" value="1"/>
</dbReference>
<dbReference type="PANTHER" id="PTHR12526:SF638">
    <property type="entry name" value="SPORE COAT PROTEIN SA"/>
    <property type="match status" value="1"/>
</dbReference>
<name>A0A855IPX9_9VIBR</name>
<gene>
    <name evidence="2" type="ORF">BCT50_22955</name>
</gene>
<evidence type="ECO:0000313" key="3">
    <source>
        <dbReference type="Proteomes" id="UP000235554"/>
    </source>
</evidence>
<dbReference type="SUPFAM" id="SSF53756">
    <property type="entry name" value="UDP-Glycosyltransferase/glycogen phosphorylase"/>
    <property type="match status" value="1"/>
</dbReference>
<reference evidence="3" key="1">
    <citation type="submission" date="2016-07" db="EMBL/GenBank/DDBJ databases">
        <title>Nontailed viruses are major unrecognized killers of bacteria in the ocean.</title>
        <authorList>
            <person name="Kauffman K."/>
            <person name="Hussain F."/>
            <person name="Yang J."/>
            <person name="Arevalo P."/>
            <person name="Brown J."/>
            <person name="Cutler M."/>
            <person name="Kelly L."/>
            <person name="Polz M.F."/>
        </authorList>
    </citation>
    <scope>NUCLEOTIDE SEQUENCE [LARGE SCALE GENOMIC DNA]</scope>
    <source>
        <strain evidence="3">10N.261.48.A1</strain>
    </source>
</reference>
<dbReference type="Proteomes" id="UP000235554">
    <property type="component" value="Unassembled WGS sequence"/>
</dbReference>
<dbReference type="RefSeq" id="WP_102362158.1">
    <property type="nucleotide sequence ID" value="NZ_MCWT02000003.1"/>
</dbReference>
<organism evidence="2 3">
    <name type="scientific">Vibrio lentus</name>
    <dbReference type="NCBI Taxonomy" id="136468"/>
    <lineage>
        <taxon>Bacteria</taxon>
        <taxon>Pseudomonadati</taxon>
        <taxon>Pseudomonadota</taxon>
        <taxon>Gammaproteobacteria</taxon>
        <taxon>Vibrionales</taxon>
        <taxon>Vibrionaceae</taxon>
        <taxon>Vibrio</taxon>
    </lineage>
</organism>
<dbReference type="Gene3D" id="3.40.50.2000">
    <property type="entry name" value="Glycogen Phosphorylase B"/>
    <property type="match status" value="2"/>
</dbReference>
<dbReference type="InterPro" id="IPR028098">
    <property type="entry name" value="Glyco_trans_4-like_N"/>
</dbReference>
<dbReference type="CDD" id="cd03808">
    <property type="entry name" value="GT4_CapM-like"/>
    <property type="match status" value="1"/>
</dbReference>
<evidence type="ECO:0000313" key="2">
    <source>
        <dbReference type="EMBL" id="PMM58019.1"/>
    </source>
</evidence>
<evidence type="ECO:0000259" key="1">
    <source>
        <dbReference type="Pfam" id="PF13477"/>
    </source>
</evidence>
<dbReference type="Pfam" id="PF13477">
    <property type="entry name" value="Glyco_trans_4_2"/>
    <property type="match status" value="1"/>
</dbReference>
<sequence>MKKNKKIFVLISSFPGSILSFRGELINAIQMQGYQVHVVAPYMEKDLLGALEACSIVVHQITLHRTGLNPLTDLASLYYITKLLKAIKPEKVLSYTIKPVIYGSIAAKLSGVPAIYSLITGLGYAFTGEATGKRKVIQKILRRLYKMALAMNKDVFFQNEDDKALFRKLDLIPVSLTPTVVNGSGINVENFTVVPFNDTCDFLLIARLLADKGVREYAQAAKRLKQTHPEATCRLVGWIDDNPDAIKQSELNEWIDLGYIEYLGRKGDVKPSLSQCNVYVLPSYREGTPRTVLEAMAMGRPIITTDAPGCRETVIDGENGFLVAVKDSDAIYKCMVDFIEQQELIIKMGAKSRLVAEQKFDVHKVNYKMLKTMGLLR</sequence>
<keyword evidence="2" id="KW-0808">Transferase</keyword>
<accession>A0A855IPX9</accession>
<proteinExistence type="predicted"/>